<reference evidence="2" key="1">
    <citation type="journal article" date="2019" name="Int. J. Syst. Evol. Microbiol.">
        <title>The Global Catalogue of Microorganisms (GCM) 10K type strain sequencing project: providing services to taxonomists for standard genome sequencing and annotation.</title>
        <authorList>
            <consortium name="The Broad Institute Genomics Platform"/>
            <consortium name="The Broad Institute Genome Sequencing Center for Infectious Disease"/>
            <person name="Wu L."/>
            <person name="Ma J."/>
        </authorList>
    </citation>
    <scope>NUCLEOTIDE SEQUENCE [LARGE SCALE GENOMIC DNA]</scope>
    <source>
        <strain evidence="2">JCM 13249</strain>
    </source>
</reference>
<organism evidence="1 2">
    <name type="scientific">Luedemannella helvata</name>
    <dbReference type="NCBI Taxonomy" id="349315"/>
    <lineage>
        <taxon>Bacteria</taxon>
        <taxon>Bacillati</taxon>
        <taxon>Actinomycetota</taxon>
        <taxon>Actinomycetes</taxon>
        <taxon>Micromonosporales</taxon>
        <taxon>Micromonosporaceae</taxon>
        <taxon>Luedemannella</taxon>
    </lineage>
</organism>
<protein>
    <submittedName>
        <fullName evidence="1">Uncharacterized protein</fullName>
    </submittedName>
</protein>
<proteinExistence type="predicted"/>
<name>A0ABN3J813_9ACTN</name>
<dbReference type="Proteomes" id="UP001500655">
    <property type="component" value="Unassembled WGS sequence"/>
</dbReference>
<sequence length="82" mass="9252">MLVQYMLPSVPLEKVAAIGVVYQNWSIAGYHIVRLEASRPVGLAHGLDHGVEQRFYEWSSGGHRRAVMVDSDGDSNLSERRW</sequence>
<accession>A0ABN3J813</accession>
<keyword evidence="2" id="KW-1185">Reference proteome</keyword>
<evidence type="ECO:0000313" key="2">
    <source>
        <dbReference type="Proteomes" id="UP001500655"/>
    </source>
</evidence>
<comment type="caution">
    <text evidence="1">The sequence shown here is derived from an EMBL/GenBank/DDBJ whole genome shotgun (WGS) entry which is preliminary data.</text>
</comment>
<gene>
    <name evidence="1" type="ORF">GCM10009681_56390</name>
</gene>
<evidence type="ECO:0000313" key="1">
    <source>
        <dbReference type="EMBL" id="GAA1778067.1"/>
    </source>
</evidence>
<dbReference type="EMBL" id="BAAALS010000059">
    <property type="protein sequence ID" value="GAA1778067.1"/>
    <property type="molecule type" value="Genomic_DNA"/>
</dbReference>